<dbReference type="EMBL" id="CAJOBJ010150292">
    <property type="protein sequence ID" value="CAF4802945.1"/>
    <property type="molecule type" value="Genomic_DNA"/>
</dbReference>
<evidence type="ECO:0000313" key="1">
    <source>
        <dbReference type="EMBL" id="CAF4802945.1"/>
    </source>
</evidence>
<dbReference type="Proteomes" id="UP000681720">
    <property type="component" value="Unassembled WGS sequence"/>
</dbReference>
<dbReference type="AlphaFoldDB" id="A0A8S3BGZ0"/>
<gene>
    <name evidence="1" type="ORF">GIL414_LOCUS47240</name>
</gene>
<reference evidence="1" key="1">
    <citation type="submission" date="2021-02" db="EMBL/GenBank/DDBJ databases">
        <authorList>
            <person name="Nowell W R."/>
        </authorList>
    </citation>
    <scope>NUCLEOTIDE SEQUENCE</scope>
</reference>
<feature type="non-terminal residue" evidence="1">
    <location>
        <position position="42"/>
    </location>
</feature>
<protein>
    <submittedName>
        <fullName evidence="1">Uncharacterized protein</fullName>
    </submittedName>
</protein>
<sequence>MSAVKVLAFVGGLPIKNHENILKNNCPHIVVGTLGRILTLAR</sequence>
<dbReference type="Gene3D" id="3.40.50.300">
    <property type="entry name" value="P-loop containing nucleotide triphosphate hydrolases"/>
    <property type="match status" value="1"/>
</dbReference>
<accession>A0A8S3BGZ0</accession>
<dbReference type="InterPro" id="IPR027417">
    <property type="entry name" value="P-loop_NTPase"/>
</dbReference>
<evidence type="ECO:0000313" key="2">
    <source>
        <dbReference type="Proteomes" id="UP000681720"/>
    </source>
</evidence>
<proteinExistence type="predicted"/>
<name>A0A8S3BGZ0_9BILA</name>
<organism evidence="1 2">
    <name type="scientific">Rotaria magnacalcarata</name>
    <dbReference type="NCBI Taxonomy" id="392030"/>
    <lineage>
        <taxon>Eukaryota</taxon>
        <taxon>Metazoa</taxon>
        <taxon>Spiralia</taxon>
        <taxon>Gnathifera</taxon>
        <taxon>Rotifera</taxon>
        <taxon>Eurotatoria</taxon>
        <taxon>Bdelloidea</taxon>
        <taxon>Philodinida</taxon>
        <taxon>Philodinidae</taxon>
        <taxon>Rotaria</taxon>
    </lineage>
</organism>
<comment type="caution">
    <text evidence="1">The sequence shown here is derived from an EMBL/GenBank/DDBJ whole genome shotgun (WGS) entry which is preliminary data.</text>
</comment>